<comment type="cofactor">
    <cofactor evidence="1">
        <name>[4Fe-4S] cluster</name>
        <dbReference type="ChEBI" id="CHEBI:49883"/>
    </cofactor>
</comment>
<evidence type="ECO:0000259" key="10">
    <source>
        <dbReference type="PROSITE" id="PS51379"/>
    </source>
</evidence>
<evidence type="ECO:0000256" key="4">
    <source>
        <dbReference type="ARBA" id="ARBA00022485"/>
    </source>
</evidence>
<evidence type="ECO:0000256" key="8">
    <source>
        <dbReference type="ARBA" id="ARBA00023004"/>
    </source>
</evidence>
<reference evidence="12" key="1">
    <citation type="submission" date="2018-01" db="EMBL/GenBank/DDBJ databases">
        <title>Rubneribacter badeniensis gen. nov., sp. nov., and Colonibacter rubneri, gen. nov., sp. nov., WGS of new members of the Eggerthellaceae.</title>
        <authorList>
            <person name="Danylec N."/>
            <person name="Stoll D.A."/>
            <person name="Doetsch A."/>
            <person name="Kulling S.E."/>
            <person name="Huch M."/>
        </authorList>
    </citation>
    <scope>NUCLEOTIDE SEQUENCE [LARGE SCALE GENOMIC DNA]</scope>
    <source>
        <strain evidence="12">ResAG-96</strain>
    </source>
</reference>
<dbReference type="GO" id="GO:0051539">
    <property type="term" value="F:4 iron, 4 sulfur cluster binding"/>
    <property type="evidence" value="ECO:0007669"/>
    <property type="project" value="UniProtKB-KW"/>
</dbReference>
<keyword evidence="4" id="KW-0004">4Fe-4S</keyword>
<dbReference type="EMBL" id="PPEK01000001">
    <property type="protein sequence ID" value="PNV68554.1"/>
    <property type="molecule type" value="Genomic_DNA"/>
</dbReference>
<dbReference type="Proteomes" id="UP000236197">
    <property type="component" value="Unassembled WGS sequence"/>
</dbReference>
<feature type="domain" description="4Fe-4S ferredoxin-type" evidence="10">
    <location>
        <begin position="57"/>
        <end position="89"/>
    </location>
</feature>
<dbReference type="NCBIfam" id="TIGR02951">
    <property type="entry name" value="DMSO_dmsB"/>
    <property type="match status" value="1"/>
</dbReference>
<keyword evidence="3" id="KW-0813">Transport</keyword>
<dbReference type="Pfam" id="PF13247">
    <property type="entry name" value="Fer4_11"/>
    <property type="match status" value="1"/>
</dbReference>
<proteinExistence type="predicted"/>
<dbReference type="InterPro" id="IPR050954">
    <property type="entry name" value="ET_IronSulfur_Cluster-Binding"/>
</dbReference>
<evidence type="ECO:0000313" key="12">
    <source>
        <dbReference type="Proteomes" id="UP000236197"/>
    </source>
</evidence>
<dbReference type="InterPro" id="IPR017900">
    <property type="entry name" value="4Fe4S_Fe_S_CS"/>
</dbReference>
<sequence length="205" mass="21708">MAQYGFYFDATRCTGCKTCEAACRDYHDLPLELSYRHVYELEGGSWSQAADGTWTTDSYTYYTSFACSHCTNPACTHVCPTGAMHKDDDGIVSVDSHRCIGCGYCELACPYGNPHVDRDKGHSVKCDGCAERVAEGKAPACVEACSMRALSFGPMDSLPSGGVPAAVAPLPDPSVTTPNFLIKACASSQPCGSTSCVVANAAEVK</sequence>
<dbReference type="Gene3D" id="3.30.70.20">
    <property type="match status" value="2"/>
</dbReference>
<dbReference type="PROSITE" id="PS51379">
    <property type="entry name" value="4FE4S_FER_2"/>
    <property type="match status" value="3"/>
</dbReference>
<dbReference type="PANTHER" id="PTHR43177:SF5">
    <property type="entry name" value="ANAEROBIC DIMETHYL SULFOXIDE REDUCTASE CHAIN B-RELATED"/>
    <property type="match status" value="1"/>
</dbReference>
<dbReference type="AlphaFoldDB" id="A0A2K2UE46"/>
<feature type="domain" description="4Fe-4S ferredoxin-type" evidence="10">
    <location>
        <begin position="90"/>
        <end position="119"/>
    </location>
</feature>
<evidence type="ECO:0000256" key="2">
    <source>
        <dbReference type="ARBA" id="ARBA00003584"/>
    </source>
</evidence>
<evidence type="ECO:0000256" key="5">
    <source>
        <dbReference type="ARBA" id="ARBA00022723"/>
    </source>
</evidence>
<keyword evidence="8" id="KW-0408">Iron</keyword>
<organism evidence="11 12">
    <name type="scientific">Enteroscipio rubneri</name>
    <dbReference type="NCBI Taxonomy" id="2070686"/>
    <lineage>
        <taxon>Bacteria</taxon>
        <taxon>Bacillati</taxon>
        <taxon>Actinomycetota</taxon>
        <taxon>Coriobacteriia</taxon>
        <taxon>Eggerthellales</taxon>
        <taxon>Eggerthellaceae</taxon>
        <taxon>Enteroscipio</taxon>
    </lineage>
</organism>
<dbReference type="PANTHER" id="PTHR43177">
    <property type="entry name" value="PROTEIN NRFC"/>
    <property type="match status" value="1"/>
</dbReference>
<name>A0A2K2UE46_9ACTN</name>
<keyword evidence="12" id="KW-1185">Reference proteome</keyword>
<evidence type="ECO:0000256" key="1">
    <source>
        <dbReference type="ARBA" id="ARBA00001966"/>
    </source>
</evidence>
<evidence type="ECO:0000256" key="3">
    <source>
        <dbReference type="ARBA" id="ARBA00022448"/>
    </source>
</evidence>
<comment type="caution">
    <text evidence="11">The sequence shown here is derived from an EMBL/GenBank/DDBJ whole genome shotgun (WGS) entry which is preliminary data.</text>
</comment>
<gene>
    <name evidence="11" type="primary">dmsB</name>
    <name evidence="11" type="ORF">C2L71_00775</name>
</gene>
<keyword evidence="7" id="KW-0249">Electron transport</keyword>
<keyword evidence="6" id="KW-0677">Repeat</keyword>
<comment type="function">
    <text evidence="2">Electron transfer subunit of the terminal reductase during anaerobic growth on various sulfoxide and N-oxide compounds.</text>
</comment>
<dbReference type="SUPFAM" id="SSF54862">
    <property type="entry name" value="4Fe-4S ferredoxins"/>
    <property type="match status" value="1"/>
</dbReference>
<keyword evidence="5" id="KW-0479">Metal-binding</keyword>
<feature type="domain" description="4Fe-4S ferredoxin-type" evidence="10">
    <location>
        <begin position="4"/>
        <end position="34"/>
    </location>
</feature>
<dbReference type="InterPro" id="IPR014297">
    <property type="entry name" value="DMSO_DmsB"/>
</dbReference>
<accession>A0A2K2UE46</accession>
<dbReference type="InterPro" id="IPR017896">
    <property type="entry name" value="4Fe4S_Fe-S-bd"/>
</dbReference>
<evidence type="ECO:0000256" key="9">
    <source>
        <dbReference type="ARBA" id="ARBA00023014"/>
    </source>
</evidence>
<keyword evidence="9" id="KW-0411">Iron-sulfur</keyword>
<protein>
    <submittedName>
        <fullName evidence="11">Dimethylsulfoxide reductase, chain B</fullName>
    </submittedName>
</protein>
<dbReference type="CDD" id="cd16371">
    <property type="entry name" value="DMSOR_beta_like"/>
    <property type="match status" value="1"/>
</dbReference>
<dbReference type="RefSeq" id="WP_103263880.1">
    <property type="nucleotide sequence ID" value="NZ_CABMLE010000001.1"/>
</dbReference>
<dbReference type="PROSITE" id="PS00198">
    <property type="entry name" value="4FE4S_FER_1"/>
    <property type="match status" value="1"/>
</dbReference>
<dbReference type="OrthoDB" id="9779457at2"/>
<evidence type="ECO:0000313" key="11">
    <source>
        <dbReference type="EMBL" id="PNV68554.1"/>
    </source>
</evidence>
<evidence type="ECO:0000256" key="6">
    <source>
        <dbReference type="ARBA" id="ARBA00022737"/>
    </source>
</evidence>
<dbReference type="GO" id="GO:0046872">
    <property type="term" value="F:metal ion binding"/>
    <property type="evidence" value="ECO:0007669"/>
    <property type="project" value="UniProtKB-KW"/>
</dbReference>
<evidence type="ECO:0000256" key="7">
    <source>
        <dbReference type="ARBA" id="ARBA00022982"/>
    </source>
</evidence>